<sequence length="189" mass="20926">MRASACAFLLDSLRTQCDTKAFGLIGMRSARHVIGDKFQHCSANLGNSAGHLKPPRATASDRRHEFENLFQRDRFATEHERCPARPRPTATMRPSATSRISVHDELKGPCGRSSMMTARSRRNPSTINNFAIENIGPSNRWIGLSTSAGRRRSKHLVPNNLRCTANHNQDSGKRPHSDSICLNHENGGG</sequence>
<proteinExistence type="predicted"/>
<gene>
    <name evidence="2" type="ORF">CP49_34760</name>
</gene>
<name>A0A0R3L3F4_9BRAD</name>
<feature type="compositionally biased region" description="Low complexity" evidence="1">
    <location>
        <begin position="87"/>
        <end position="97"/>
    </location>
</feature>
<dbReference type="Proteomes" id="UP000051913">
    <property type="component" value="Unassembled WGS sequence"/>
</dbReference>
<comment type="caution">
    <text evidence="2">The sequence shown here is derived from an EMBL/GenBank/DDBJ whole genome shotgun (WGS) entry which is preliminary data.</text>
</comment>
<keyword evidence="3" id="KW-1185">Reference proteome</keyword>
<dbReference type="AlphaFoldDB" id="A0A0R3L3F4"/>
<accession>A0A0R3L3F4</accession>
<dbReference type="EMBL" id="LLXX01000167">
    <property type="protein sequence ID" value="KRR00159.1"/>
    <property type="molecule type" value="Genomic_DNA"/>
</dbReference>
<evidence type="ECO:0000313" key="2">
    <source>
        <dbReference type="EMBL" id="KRR00159.1"/>
    </source>
</evidence>
<evidence type="ECO:0000256" key="1">
    <source>
        <dbReference type="SAM" id="MobiDB-lite"/>
    </source>
</evidence>
<reference evidence="2 3" key="1">
    <citation type="submission" date="2014-03" db="EMBL/GenBank/DDBJ databases">
        <title>Bradyrhizobium valentinum sp. nov., isolated from effective nodules of Lupinus mariae-josephae, a lupine endemic of basic-lime soils in Eastern Spain.</title>
        <authorList>
            <person name="Duran D."/>
            <person name="Rey L."/>
            <person name="Navarro A."/>
            <person name="Busquets A."/>
            <person name="Imperial J."/>
            <person name="Ruiz-Argueso T."/>
        </authorList>
    </citation>
    <scope>NUCLEOTIDE SEQUENCE [LARGE SCALE GENOMIC DNA]</scope>
    <source>
        <strain evidence="2 3">LmjM3</strain>
    </source>
</reference>
<evidence type="ECO:0000313" key="3">
    <source>
        <dbReference type="Proteomes" id="UP000051913"/>
    </source>
</evidence>
<protein>
    <submittedName>
        <fullName evidence="2">Uncharacterized protein</fullName>
    </submittedName>
</protein>
<organism evidence="2 3">
    <name type="scientific">Bradyrhizobium valentinum</name>
    <dbReference type="NCBI Taxonomy" id="1518501"/>
    <lineage>
        <taxon>Bacteria</taxon>
        <taxon>Pseudomonadati</taxon>
        <taxon>Pseudomonadota</taxon>
        <taxon>Alphaproteobacteria</taxon>
        <taxon>Hyphomicrobiales</taxon>
        <taxon>Nitrobacteraceae</taxon>
        <taxon>Bradyrhizobium</taxon>
    </lineage>
</organism>
<feature type="region of interest" description="Disordered" evidence="1">
    <location>
        <begin position="78"/>
        <end position="100"/>
    </location>
</feature>
<feature type="region of interest" description="Disordered" evidence="1">
    <location>
        <begin position="163"/>
        <end position="189"/>
    </location>
</feature>